<proteinExistence type="predicted"/>
<keyword evidence="3" id="KW-1185">Reference proteome</keyword>
<dbReference type="AlphaFoldDB" id="A0A5B7H4R1"/>
<accession>A0A5B7H4R1</accession>
<sequence>MLAAPIYLAPPDLCHIDNTIHTAISMIYYVDLLEDNWVQASIPTHLGGLSISVKVLPQPVTRFEAVCNTTRDPFTSRGSAHVDALVEFITHCACTDHRHLAATAMSDVPGSSLGKQLSSMEDNSDHGRHVRKDSLHGKRLQEQLYLTGSY</sequence>
<organism evidence="2 3">
    <name type="scientific">Portunus trituberculatus</name>
    <name type="common">Swimming crab</name>
    <name type="synonym">Neptunus trituberculatus</name>
    <dbReference type="NCBI Taxonomy" id="210409"/>
    <lineage>
        <taxon>Eukaryota</taxon>
        <taxon>Metazoa</taxon>
        <taxon>Ecdysozoa</taxon>
        <taxon>Arthropoda</taxon>
        <taxon>Crustacea</taxon>
        <taxon>Multicrustacea</taxon>
        <taxon>Malacostraca</taxon>
        <taxon>Eumalacostraca</taxon>
        <taxon>Eucarida</taxon>
        <taxon>Decapoda</taxon>
        <taxon>Pleocyemata</taxon>
        <taxon>Brachyura</taxon>
        <taxon>Eubrachyura</taxon>
        <taxon>Portunoidea</taxon>
        <taxon>Portunidae</taxon>
        <taxon>Portuninae</taxon>
        <taxon>Portunus</taxon>
    </lineage>
</organism>
<protein>
    <submittedName>
        <fullName evidence="2">Uncharacterized protein</fullName>
    </submittedName>
</protein>
<evidence type="ECO:0000313" key="3">
    <source>
        <dbReference type="Proteomes" id="UP000324222"/>
    </source>
</evidence>
<comment type="caution">
    <text evidence="2">The sequence shown here is derived from an EMBL/GenBank/DDBJ whole genome shotgun (WGS) entry which is preliminary data.</text>
</comment>
<reference evidence="2 3" key="1">
    <citation type="submission" date="2019-05" db="EMBL/GenBank/DDBJ databases">
        <title>Another draft genome of Portunus trituberculatus and its Hox gene families provides insights of decapod evolution.</title>
        <authorList>
            <person name="Jeong J.-H."/>
            <person name="Song I."/>
            <person name="Kim S."/>
            <person name="Choi T."/>
            <person name="Kim D."/>
            <person name="Ryu S."/>
            <person name="Kim W."/>
        </authorList>
    </citation>
    <scope>NUCLEOTIDE SEQUENCE [LARGE SCALE GENOMIC DNA]</scope>
    <source>
        <tissue evidence="2">Muscle</tissue>
    </source>
</reference>
<gene>
    <name evidence="2" type="ORF">E2C01_060256</name>
</gene>
<name>A0A5B7H4R1_PORTR</name>
<evidence type="ECO:0000256" key="1">
    <source>
        <dbReference type="SAM" id="MobiDB-lite"/>
    </source>
</evidence>
<dbReference type="EMBL" id="VSRR010024303">
    <property type="protein sequence ID" value="MPC66112.1"/>
    <property type="molecule type" value="Genomic_DNA"/>
</dbReference>
<feature type="compositionally biased region" description="Basic and acidic residues" evidence="1">
    <location>
        <begin position="123"/>
        <end position="133"/>
    </location>
</feature>
<dbReference type="Proteomes" id="UP000324222">
    <property type="component" value="Unassembled WGS sequence"/>
</dbReference>
<feature type="region of interest" description="Disordered" evidence="1">
    <location>
        <begin position="111"/>
        <end position="133"/>
    </location>
</feature>
<evidence type="ECO:0000313" key="2">
    <source>
        <dbReference type="EMBL" id="MPC66112.1"/>
    </source>
</evidence>